<dbReference type="PANTHER" id="PTHR42850">
    <property type="entry name" value="METALLOPHOSPHOESTERASE"/>
    <property type="match status" value="1"/>
</dbReference>
<name>A0ABP4M2F7_9ACTN</name>
<gene>
    <name evidence="3" type="ORF">GCM10009741_41930</name>
</gene>
<dbReference type="Gene3D" id="3.60.21.10">
    <property type="match status" value="1"/>
</dbReference>
<feature type="domain" description="Calcineurin-like phosphoesterase" evidence="2">
    <location>
        <begin position="15"/>
        <end position="200"/>
    </location>
</feature>
<evidence type="ECO:0000256" key="1">
    <source>
        <dbReference type="ARBA" id="ARBA00008950"/>
    </source>
</evidence>
<evidence type="ECO:0000259" key="2">
    <source>
        <dbReference type="Pfam" id="PF12850"/>
    </source>
</evidence>
<dbReference type="PANTHER" id="PTHR42850:SF2">
    <property type="entry name" value="BLL5683 PROTEIN"/>
    <property type="match status" value="1"/>
</dbReference>
<dbReference type="InterPro" id="IPR011152">
    <property type="entry name" value="Pesterase_MJ0912"/>
</dbReference>
<keyword evidence="4" id="KW-1185">Reference proteome</keyword>
<dbReference type="EMBL" id="BAAANC010000002">
    <property type="protein sequence ID" value="GAA1535096.1"/>
    <property type="molecule type" value="Genomic_DNA"/>
</dbReference>
<evidence type="ECO:0000313" key="3">
    <source>
        <dbReference type="EMBL" id="GAA1535096.1"/>
    </source>
</evidence>
<protein>
    <submittedName>
        <fullName evidence="3">Metallophosphoesterase family protein</fullName>
    </submittedName>
</protein>
<comment type="caution">
    <text evidence="3">The sequence shown here is derived from an EMBL/GenBank/DDBJ whole genome shotgun (WGS) entry which is preliminary data.</text>
</comment>
<organism evidence="3 4">
    <name type="scientific">Kribbella lupini</name>
    <dbReference type="NCBI Taxonomy" id="291602"/>
    <lineage>
        <taxon>Bacteria</taxon>
        <taxon>Bacillati</taxon>
        <taxon>Actinomycetota</taxon>
        <taxon>Actinomycetes</taxon>
        <taxon>Propionibacteriales</taxon>
        <taxon>Kribbellaceae</taxon>
        <taxon>Kribbella</taxon>
    </lineage>
</organism>
<dbReference type="PIRSF" id="PIRSF000883">
    <property type="entry name" value="Pesterase_MJ0912"/>
    <property type="match status" value="1"/>
</dbReference>
<accession>A0ABP4M2F7</accession>
<dbReference type="Pfam" id="PF12850">
    <property type="entry name" value="Metallophos_2"/>
    <property type="match status" value="1"/>
</dbReference>
<comment type="similarity">
    <text evidence="1">Belongs to the metallophosphoesterase superfamily. YfcE family.</text>
</comment>
<dbReference type="CDD" id="cd00838">
    <property type="entry name" value="MPP_superfamily"/>
    <property type="match status" value="1"/>
</dbReference>
<evidence type="ECO:0000313" key="4">
    <source>
        <dbReference type="Proteomes" id="UP001500363"/>
    </source>
</evidence>
<dbReference type="SUPFAM" id="SSF56300">
    <property type="entry name" value="Metallo-dependent phosphatases"/>
    <property type="match status" value="1"/>
</dbReference>
<dbReference type="InterPro" id="IPR029052">
    <property type="entry name" value="Metallo-depent_PP-like"/>
</dbReference>
<dbReference type="InterPro" id="IPR050126">
    <property type="entry name" value="Ap4A_hydrolase"/>
</dbReference>
<proteinExistence type="inferred from homology"/>
<sequence length="256" mass="27311">MCTAYRRARLVGMERIAVLADIHGVLPALEAVLAEPDVRSADVVVLAGDLAAGPQPVETLDLLVGLGSRAVWVRGNADRELVSMARGEQLDPPDQVSPWAAAQLRPDQVELLSTLPTSVTIGGALFCHATPRDDEEVVLVDSPVNRWASVLDGVPDEVRTVVCGHTHMPFARQVDRRLVVNAGSVGMPYGAPLPSWALLTGSDVQLRRTAIDLTAAADRVAAESSYPDAAAWADEYVRTNYSDTEALAAFTPRAKG</sequence>
<dbReference type="InterPro" id="IPR024654">
    <property type="entry name" value="Calcineurin-like_PHP_lpxH"/>
</dbReference>
<reference evidence="4" key="1">
    <citation type="journal article" date="2019" name="Int. J. Syst. Evol. Microbiol.">
        <title>The Global Catalogue of Microorganisms (GCM) 10K type strain sequencing project: providing services to taxonomists for standard genome sequencing and annotation.</title>
        <authorList>
            <consortium name="The Broad Institute Genomics Platform"/>
            <consortium name="The Broad Institute Genome Sequencing Center for Infectious Disease"/>
            <person name="Wu L."/>
            <person name="Ma J."/>
        </authorList>
    </citation>
    <scope>NUCLEOTIDE SEQUENCE [LARGE SCALE GENOMIC DNA]</scope>
    <source>
        <strain evidence="4">JCM 14303</strain>
    </source>
</reference>
<dbReference type="Proteomes" id="UP001500363">
    <property type="component" value="Unassembled WGS sequence"/>
</dbReference>